<protein>
    <submittedName>
        <fullName evidence="1">Uncharacterized protein</fullName>
    </submittedName>
</protein>
<gene>
    <name evidence="1" type="ORF">ILUMI_19519</name>
</gene>
<name>A0A8K0CI20_IGNLU</name>
<accession>A0A8K0CI20</accession>
<evidence type="ECO:0000313" key="2">
    <source>
        <dbReference type="Proteomes" id="UP000801492"/>
    </source>
</evidence>
<dbReference type="Proteomes" id="UP000801492">
    <property type="component" value="Unassembled WGS sequence"/>
</dbReference>
<keyword evidence="2" id="KW-1185">Reference proteome</keyword>
<reference evidence="1" key="1">
    <citation type="submission" date="2019-08" db="EMBL/GenBank/DDBJ databases">
        <title>The genome of the North American firefly Photinus pyralis.</title>
        <authorList>
            <consortium name="Photinus pyralis genome working group"/>
            <person name="Fallon T.R."/>
            <person name="Sander Lower S.E."/>
            <person name="Weng J.-K."/>
        </authorList>
    </citation>
    <scope>NUCLEOTIDE SEQUENCE</scope>
    <source>
        <strain evidence="1">TRF0915ILg1</strain>
        <tissue evidence="1">Whole body</tissue>
    </source>
</reference>
<dbReference type="EMBL" id="VTPC01087011">
    <property type="protein sequence ID" value="KAF2886654.1"/>
    <property type="molecule type" value="Genomic_DNA"/>
</dbReference>
<dbReference type="AlphaFoldDB" id="A0A8K0CI20"/>
<feature type="non-terminal residue" evidence="1">
    <location>
        <position position="1"/>
    </location>
</feature>
<sequence length="63" mass="6982">MASSLASSGENKHSECSCVICRVINRGFSSFSLDEKKQIICNARTEQALDAQVDIQPEQHNQQ</sequence>
<comment type="caution">
    <text evidence="1">The sequence shown here is derived from an EMBL/GenBank/DDBJ whole genome shotgun (WGS) entry which is preliminary data.</text>
</comment>
<organism evidence="1 2">
    <name type="scientific">Ignelater luminosus</name>
    <name type="common">Cucubano</name>
    <name type="synonym">Pyrophorus luminosus</name>
    <dbReference type="NCBI Taxonomy" id="2038154"/>
    <lineage>
        <taxon>Eukaryota</taxon>
        <taxon>Metazoa</taxon>
        <taxon>Ecdysozoa</taxon>
        <taxon>Arthropoda</taxon>
        <taxon>Hexapoda</taxon>
        <taxon>Insecta</taxon>
        <taxon>Pterygota</taxon>
        <taxon>Neoptera</taxon>
        <taxon>Endopterygota</taxon>
        <taxon>Coleoptera</taxon>
        <taxon>Polyphaga</taxon>
        <taxon>Elateriformia</taxon>
        <taxon>Elateroidea</taxon>
        <taxon>Elateridae</taxon>
        <taxon>Agrypninae</taxon>
        <taxon>Pyrophorini</taxon>
        <taxon>Ignelater</taxon>
    </lineage>
</organism>
<evidence type="ECO:0000313" key="1">
    <source>
        <dbReference type="EMBL" id="KAF2886654.1"/>
    </source>
</evidence>
<proteinExistence type="predicted"/>